<dbReference type="EMBL" id="JBGOSP010000042">
    <property type="protein sequence ID" value="MFA3842697.1"/>
    <property type="molecule type" value="Genomic_DNA"/>
</dbReference>
<dbReference type="RefSeq" id="WP_372566612.1">
    <property type="nucleotide sequence ID" value="NZ_JBGOSP010000042.1"/>
</dbReference>
<protein>
    <submittedName>
        <fullName evidence="2">Uncharacterized protein</fullName>
    </submittedName>
</protein>
<sequence>MRDADAVRWWSWAGHRADAILAQTSPPRTGRQPAPHAGLPHPALVDPRAMCGLKFSAALPERMATATLAQRLADFDGALASAREPVRIEWAG</sequence>
<accession>A0ABV4SW98</accession>
<evidence type="ECO:0000256" key="1">
    <source>
        <dbReference type="SAM" id="MobiDB-lite"/>
    </source>
</evidence>
<organism evidence="2 3">
    <name type="scientific">Streptomyces aureus</name>
    <dbReference type="NCBI Taxonomy" id="193461"/>
    <lineage>
        <taxon>Bacteria</taxon>
        <taxon>Bacillati</taxon>
        <taxon>Actinomycetota</taxon>
        <taxon>Actinomycetes</taxon>
        <taxon>Kitasatosporales</taxon>
        <taxon>Streptomycetaceae</taxon>
        <taxon>Streptomyces</taxon>
    </lineage>
</organism>
<name>A0ABV4SW98_9ACTN</name>
<reference evidence="2 3" key="1">
    <citation type="submission" date="2024-08" db="EMBL/GenBank/DDBJ databases">
        <title>Genome sequence of Streptomyces aureus CACIA-1.46HGO.</title>
        <authorList>
            <person name="Evangelista-Martinez Z."/>
        </authorList>
    </citation>
    <scope>NUCLEOTIDE SEQUENCE [LARGE SCALE GENOMIC DNA]</scope>
    <source>
        <strain evidence="2 3">CACIA-1.46HGO</strain>
    </source>
</reference>
<proteinExistence type="predicted"/>
<evidence type="ECO:0000313" key="3">
    <source>
        <dbReference type="Proteomes" id="UP001571476"/>
    </source>
</evidence>
<dbReference type="Proteomes" id="UP001571476">
    <property type="component" value="Unassembled WGS sequence"/>
</dbReference>
<keyword evidence="3" id="KW-1185">Reference proteome</keyword>
<comment type="caution">
    <text evidence="2">The sequence shown here is derived from an EMBL/GenBank/DDBJ whole genome shotgun (WGS) entry which is preliminary data.</text>
</comment>
<gene>
    <name evidence="2" type="ORF">ACEG43_42180</name>
</gene>
<feature type="region of interest" description="Disordered" evidence="1">
    <location>
        <begin position="22"/>
        <end position="42"/>
    </location>
</feature>
<feature type="compositionally biased region" description="Low complexity" evidence="1">
    <location>
        <begin position="33"/>
        <end position="42"/>
    </location>
</feature>
<evidence type="ECO:0000313" key="2">
    <source>
        <dbReference type="EMBL" id="MFA3842697.1"/>
    </source>
</evidence>